<dbReference type="InterPro" id="IPR036291">
    <property type="entry name" value="NAD(P)-bd_dom_sf"/>
</dbReference>
<dbReference type="GO" id="GO:0102965">
    <property type="term" value="F:alcohol-forming long-chain fatty acyl-CoA reductase activity"/>
    <property type="evidence" value="ECO:0007669"/>
    <property type="project" value="UniProtKB-EC"/>
</dbReference>
<dbReference type="GO" id="GO:0080019">
    <property type="term" value="F:alcohol-forming very long-chain fatty acyl-CoA reductase activity"/>
    <property type="evidence" value="ECO:0007669"/>
    <property type="project" value="InterPro"/>
</dbReference>
<comment type="catalytic activity">
    <reaction evidence="4">
        <text>a long-chain fatty acyl-CoA + 2 NADPH + 2 H(+) = a long-chain primary fatty alcohol + 2 NADP(+) + CoA</text>
        <dbReference type="Rhea" id="RHEA:52716"/>
        <dbReference type="ChEBI" id="CHEBI:15378"/>
        <dbReference type="ChEBI" id="CHEBI:57287"/>
        <dbReference type="ChEBI" id="CHEBI:57783"/>
        <dbReference type="ChEBI" id="CHEBI:58349"/>
        <dbReference type="ChEBI" id="CHEBI:77396"/>
        <dbReference type="ChEBI" id="CHEBI:83139"/>
        <dbReference type="EC" id="1.2.1.84"/>
    </reaction>
</comment>
<keyword evidence="3 4" id="KW-0443">Lipid metabolism</keyword>
<evidence type="ECO:0000256" key="2">
    <source>
        <dbReference type="ARBA" id="ARBA00022516"/>
    </source>
</evidence>
<dbReference type="CDD" id="cd05236">
    <property type="entry name" value="FAR-N_SDR_e"/>
    <property type="match status" value="1"/>
</dbReference>
<feature type="domain" description="Thioester reductase (TE)" evidence="6">
    <location>
        <begin position="48"/>
        <end position="320"/>
    </location>
</feature>
<keyword evidence="4" id="KW-0521">NADP</keyword>
<comment type="function">
    <text evidence="4">Catalyzes the reduction of fatty acyl-CoA to fatty alcohols.</text>
</comment>
<gene>
    <name evidence="7" type="ORF">J5N97_005195</name>
</gene>
<reference evidence="7" key="2">
    <citation type="journal article" date="2022" name="Hortic Res">
        <title>The genome of Dioscorea zingiberensis sheds light on the biosynthesis, origin and evolution of the medicinally important diosgenin saponins.</title>
        <authorList>
            <person name="Li Y."/>
            <person name="Tan C."/>
            <person name="Li Z."/>
            <person name="Guo J."/>
            <person name="Li S."/>
            <person name="Chen X."/>
            <person name="Wang C."/>
            <person name="Dai X."/>
            <person name="Yang H."/>
            <person name="Song W."/>
            <person name="Hou L."/>
            <person name="Xu J."/>
            <person name="Tong Z."/>
            <person name="Xu A."/>
            <person name="Yuan X."/>
            <person name="Wang W."/>
            <person name="Yang Q."/>
            <person name="Chen L."/>
            <person name="Sun Z."/>
            <person name="Wang K."/>
            <person name="Pan B."/>
            <person name="Chen J."/>
            <person name="Bao Y."/>
            <person name="Liu F."/>
            <person name="Qi X."/>
            <person name="Gang D.R."/>
            <person name="Wen J."/>
            <person name="Li J."/>
        </authorList>
    </citation>
    <scope>NUCLEOTIDE SEQUENCE</scope>
    <source>
        <strain evidence="7">Dzin_1.0</strain>
    </source>
</reference>
<evidence type="ECO:0000256" key="1">
    <source>
        <dbReference type="ARBA" id="ARBA00005928"/>
    </source>
</evidence>
<accession>A0A9D5HS54</accession>
<evidence type="ECO:0000313" key="7">
    <source>
        <dbReference type="EMBL" id="KAJ0986839.1"/>
    </source>
</evidence>
<keyword evidence="4" id="KW-0560">Oxidoreductase</keyword>
<evidence type="ECO:0000256" key="4">
    <source>
        <dbReference type="RuleBase" id="RU363097"/>
    </source>
</evidence>
<dbReference type="OrthoDB" id="429813at2759"/>
<dbReference type="InterPro" id="IPR026055">
    <property type="entry name" value="FAR"/>
</dbReference>
<dbReference type="GO" id="GO:0010345">
    <property type="term" value="P:suberin biosynthetic process"/>
    <property type="evidence" value="ECO:0007669"/>
    <property type="project" value="TreeGrafter"/>
</dbReference>
<evidence type="ECO:0000256" key="3">
    <source>
        <dbReference type="ARBA" id="ARBA00023098"/>
    </source>
</evidence>
<name>A0A9D5HS54_9LILI</name>
<keyword evidence="8" id="KW-1185">Reference proteome</keyword>
<dbReference type="EMBL" id="JAGGNH010000001">
    <property type="protein sequence ID" value="KAJ0986839.1"/>
    <property type="molecule type" value="Genomic_DNA"/>
</dbReference>
<proteinExistence type="inferred from homology"/>
<dbReference type="Pfam" id="PF07993">
    <property type="entry name" value="NAD_binding_4"/>
    <property type="match status" value="1"/>
</dbReference>
<evidence type="ECO:0000313" key="8">
    <source>
        <dbReference type="Proteomes" id="UP001085076"/>
    </source>
</evidence>
<reference evidence="7" key="1">
    <citation type="submission" date="2021-03" db="EMBL/GenBank/DDBJ databases">
        <authorList>
            <person name="Li Z."/>
            <person name="Yang C."/>
        </authorList>
    </citation>
    <scope>NUCLEOTIDE SEQUENCE</scope>
    <source>
        <strain evidence="7">Dzin_1.0</strain>
        <tissue evidence="7">Leaf</tissue>
    </source>
</reference>
<comment type="similarity">
    <text evidence="1 4">Belongs to the fatty acyl-CoA reductase family.</text>
</comment>
<keyword evidence="2 4" id="KW-0444">Lipid biosynthesis</keyword>
<dbReference type="Proteomes" id="UP001085076">
    <property type="component" value="Miscellaneous, Linkage group lg01"/>
</dbReference>
<dbReference type="EC" id="1.2.1.84" evidence="4"/>
<dbReference type="InterPro" id="IPR013120">
    <property type="entry name" value="FAR_NAD-bd"/>
</dbReference>
<sequence length="495" mass="56729">MLSHRISPSSGPIFQISADQGSHLIEKVTKWSSPDFSISLAFAGDLQVLRTQPNVKKLYLLVRANDSISAKHRVEKEVVSKELFDVLREKYDDASFDLFFWNKVHVVQGDVTMENLGIRDATLIEVLLRDVDFIVNSAATTRFIERYDVALNTNTFGARNAILFAKKCVNLKMFLHISNSEKIVESDEVSTPRMETEIELIESKMKEFKNNCTSENDTKIYMKKLGIERANKFGWPNVYSFTKAMGEFQVAKLRGTIPVVIHRPTIILSTYKEPFPGWIEGVRTIDQSIISYGKGELVCFPARLNAVVDVIPGDLVVNAMLASMISTNYSDNLNSILIYHVGSSAKNIMRFHVIPDTSHKYFSMNPYSKKDGELVAVKKPLFLPTLSLFSMYMFARYKLPLQFIFDGGIIVFTKTEETIRKLNQIYKSCMQMAKAYSPYSLMFGRFDDTNTEMLRRRMNNKDQELFYFDPKCINWDQFMMEIHIPGVIKYGMNAE</sequence>
<organism evidence="7 8">
    <name type="scientific">Dioscorea zingiberensis</name>
    <dbReference type="NCBI Taxonomy" id="325984"/>
    <lineage>
        <taxon>Eukaryota</taxon>
        <taxon>Viridiplantae</taxon>
        <taxon>Streptophyta</taxon>
        <taxon>Embryophyta</taxon>
        <taxon>Tracheophyta</taxon>
        <taxon>Spermatophyta</taxon>
        <taxon>Magnoliopsida</taxon>
        <taxon>Liliopsida</taxon>
        <taxon>Dioscoreales</taxon>
        <taxon>Dioscoreaceae</taxon>
        <taxon>Dioscorea</taxon>
    </lineage>
</organism>
<dbReference type="Gene3D" id="3.40.50.720">
    <property type="entry name" value="NAD(P)-binding Rossmann-like Domain"/>
    <property type="match status" value="1"/>
</dbReference>
<dbReference type="PANTHER" id="PTHR11011:SF99">
    <property type="entry name" value="FATTY ACYL-COA REDUCTASE 3"/>
    <property type="match status" value="1"/>
</dbReference>
<evidence type="ECO:0000259" key="6">
    <source>
        <dbReference type="Pfam" id="PF07993"/>
    </source>
</evidence>
<dbReference type="Pfam" id="PF03015">
    <property type="entry name" value="Sterile"/>
    <property type="match status" value="1"/>
</dbReference>
<dbReference type="PANTHER" id="PTHR11011">
    <property type="entry name" value="MALE STERILITY PROTEIN 2-RELATED"/>
    <property type="match status" value="1"/>
</dbReference>
<dbReference type="GO" id="GO:0035336">
    <property type="term" value="P:long-chain fatty-acyl-CoA metabolic process"/>
    <property type="evidence" value="ECO:0007669"/>
    <property type="project" value="TreeGrafter"/>
</dbReference>
<protein>
    <recommendedName>
        <fullName evidence="4">Fatty acyl-CoA reductase</fullName>
        <ecNumber evidence="4">1.2.1.84</ecNumber>
    </recommendedName>
</protein>
<dbReference type="InterPro" id="IPR033640">
    <property type="entry name" value="FAR_C"/>
</dbReference>
<dbReference type="CDD" id="cd09071">
    <property type="entry name" value="FAR_C"/>
    <property type="match status" value="1"/>
</dbReference>
<dbReference type="SUPFAM" id="SSF51735">
    <property type="entry name" value="NAD(P)-binding Rossmann-fold domains"/>
    <property type="match status" value="1"/>
</dbReference>
<dbReference type="AlphaFoldDB" id="A0A9D5HS54"/>
<comment type="caution">
    <text evidence="7">The sequence shown here is derived from an EMBL/GenBank/DDBJ whole genome shotgun (WGS) entry which is preliminary data.</text>
</comment>
<feature type="domain" description="Fatty acyl-CoA reductase C-terminal" evidence="5">
    <location>
        <begin position="403"/>
        <end position="493"/>
    </location>
</feature>
<evidence type="ECO:0000259" key="5">
    <source>
        <dbReference type="Pfam" id="PF03015"/>
    </source>
</evidence>